<dbReference type="Pfam" id="PF08235">
    <property type="entry name" value="LNS2"/>
    <property type="match status" value="1"/>
</dbReference>
<sequence length="972" mass="110838">MKSVYRLVSTVNQFYREINPSTLSGAIDVVVVQQPNGELACSPFHVRFGKLSVLRPQEKKVEVTVNNEIVDFPMKIGEAGEAFFIFETENVVPEEFQTSPLAGPSDPLPNVGGIHPNKLPQYQRTAVNLIDYSAGQYIEFRTEDGYEGDIEPKVFGIVEDSKIFIGSTSEDVTIVEAIDGQNLLNDDVDEKYLITNDQDEKDANVEIHVQRQEEILKSDVMLAISEVETLSETPKQIDSTLIDDRHSVIEVESIEKKIDQLDEVHLNDSFSERETYTNLHLEAQYDEIILPPIEERDVSKDLAIHLPSVHSNWENSEGPFSDTELDETRKPEKPLERRTHRDSPLSDTELEYEPTKPSKDGGEWSWGWGALPVRTSEKMEHWQEGTDDKERKDRENHSENSSGVEIDGRTHRFEMSLCGNDGFGMDENTEAEIFRKKLVSFEQFSENPQLLNDKSLVIRYNDRYYTWPTAAPLITSLIVFNKSLPETAVNTLSSNRLKDLRSPDRREYSLRSWSRWWSRSASSQHTNVNEIVEGEPKTDDKSEVISQDAKKPTKFYAKTLRLTSEQLKSLNLKKGVNTMSFSVPSSYQGKATCVAKLFFWDYDTQIVISDIDGTITKSDALGHVFTMIGRDWTHSGVAKLYSDIRRNGYQILYLTSRAIGQADYTRDYLEKVKQDKYQLPDGPVIMSPDRLLTAFHREVIMRKPEVFKMSCLRDIQKLFGDRNPFFAGFGNRITDALSYRSVNVPSSRIFTIDSNGEVKLELLSGYKSSYVDLSDLVDQMFPHIGSNKWDTVYNDWNYWKSDIPEIELPPEIYETKLSTALSPKLSPKVNGSQRLEVIRTFTGSIAGGNNEQKILLQGRTEELEGSISLSPKKSHDNSNNTDINGNYKDNVMSLSKRRTLYVGGDVDMPGRMNIHPERDEGGTIIGYDEEFEDEEEMIDNEHEDSLCSSEDQDDEYEDDDIPANIDLTKYPY</sequence>
<dbReference type="GO" id="GO:0019432">
    <property type="term" value="P:triglyceride biosynthetic process"/>
    <property type="evidence" value="ECO:0007669"/>
    <property type="project" value="TreeGrafter"/>
</dbReference>
<feature type="compositionally biased region" description="Basic and acidic residues" evidence="6">
    <location>
        <begin position="375"/>
        <end position="398"/>
    </location>
</feature>
<accession>A0A9N8ZPG9</accession>
<dbReference type="AlphaFoldDB" id="A0A9N8ZPG9"/>
<dbReference type="EMBL" id="CAJVPV010001614">
    <property type="protein sequence ID" value="CAG8502787.1"/>
    <property type="molecule type" value="Genomic_DNA"/>
</dbReference>
<dbReference type="InterPro" id="IPR031315">
    <property type="entry name" value="LNS2/PITP"/>
</dbReference>
<dbReference type="FunFam" id="3.40.50.1000:FF:000063">
    <property type="entry name" value="Nuclear elongation and deformation protein"/>
    <property type="match status" value="1"/>
</dbReference>
<feature type="region of interest" description="Disordered" evidence="6">
    <location>
        <begin position="865"/>
        <end position="888"/>
    </location>
</feature>
<dbReference type="SMART" id="SM00775">
    <property type="entry name" value="LNS2"/>
    <property type="match status" value="1"/>
</dbReference>
<dbReference type="Pfam" id="PF04571">
    <property type="entry name" value="Lipin_N"/>
    <property type="match status" value="1"/>
</dbReference>
<feature type="compositionally biased region" description="Acidic residues" evidence="6">
    <location>
        <begin position="950"/>
        <end position="961"/>
    </location>
</feature>
<dbReference type="GO" id="GO:0005634">
    <property type="term" value="C:nucleus"/>
    <property type="evidence" value="ECO:0007669"/>
    <property type="project" value="TreeGrafter"/>
</dbReference>
<name>A0A9N8ZPG9_9GLOM</name>
<dbReference type="InterPro" id="IPR007651">
    <property type="entry name" value="Lipin_N"/>
</dbReference>
<keyword evidence="5" id="KW-0378">Hydrolase</keyword>
<dbReference type="Proteomes" id="UP000789342">
    <property type="component" value="Unassembled WGS sequence"/>
</dbReference>
<evidence type="ECO:0000313" key="8">
    <source>
        <dbReference type="EMBL" id="CAG8502787.1"/>
    </source>
</evidence>
<evidence type="ECO:0000256" key="3">
    <source>
        <dbReference type="ARBA" id="ARBA00012638"/>
    </source>
</evidence>
<feature type="compositionally biased region" description="Basic and acidic residues" evidence="6">
    <location>
        <begin position="326"/>
        <end position="344"/>
    </location>
</feature>
<feature type="region of interest" description="Disordered" evidence="6">
    <location>
        <begin position="311"/>
        <end position="408"/>
    </location>
</feature>
<evidence type="ECO:0000259" key="7">
    <source>
        <dbReference type="SMART" id="SM00775"/>
    </source>
</evidence>
<evidence type="ECO:0000313" key="9">
    <source>
        <dbReference type="Proteomes" id="UP000789342"/>
    </source>
</evidence>
<dbReference type="InterPro" id="IPR013209">
    <property type="entry name" value="LNS2"/>
</dbReference>
<dbReference type="PANTHER" id="PTHR12181">
    <property type="entry name" value="LIPIN"/>
    <property type="match status" value="1"/>
</dbReference>
<comment type="cofactor">
    <cofactor evidence="1">
        <name>Mg(2+)</name>
        <dbReference type="ChEBI" id="CHEBI:18420"/>
    </cofactor>
</comment>
<evidence type="ECO:0000256" key="5">
    <source>
        <dbReference type="ARBA" id="ARBA00022801"/>
    </source>
</evidence>
<dbReference type="InterPro" id="IPR026058">
    <property type="entry name" value="LIPIN"/>
</dbReference>
<dbReference type="OrthoDB" id="4567at2759"/>
<organism evidence="8 9">
    <name type="scientific">Acaulospora morrowiae</name>
    <dbReference type="NCBI Taxonomy" id="94023"/>
    <lineage>
        <taxon>Eukaryota</taxon>
        <taxon>Fungi</taxon>
        <taxon>Fungi incertae sedis</taxon>
        <taxon>Mucoromycota</taxon>
        <taxon>Glomeromycotina</taxon>
        <taxon>Glomeromycetes</taxon>
        <taxon>Diversisporales</taxon>
        <taxon>Acaulosporaceae</taxon>
        <taxon>Acaulospora</taxon>
    </lineage>
</organism>
<dbReference type="InterPro" id="IPR023214">
    <property type="entry name" value="HAD_sf"/>
</dbReference>
<dbReference type="Gene3D" id="3.40.50.1000">
    <property type="entry name" value="HAD superfamily/HAD-like"/>
    <property type="match status" value="1"/>
</dbReference>
<evidence type="ECO:0000256" key="2">
    <source>
        <dbReference type="ARBA" id="ARBA00005476"/>
    </source>
</evidence>
<comment type="caution">
    <text evidence="8">The sequence shown here is derived from an EMBL/GenBank/DDBJ whole genome shotgun (WGS) entry which is preliminary data.</text>
</comment>
<evidence type="ECO:0000256" key="6">
    <source>
        <dbReference type="SAM" id="MobiDB-lite"/>
    </source>
</evidence>
<feature type="compositionally biased region" description="Polar residues" evidence="6">
    <location>
        <begin position="867"/>
        <end position="884"/>
    </location>
</feature>
<dbReference type="GO" id="GO:0008195">
    <property type="term" value="F:phosphatidate phosphatase activity"/>
    <property type="evidence" value="ECO:0007669"/>
    <property type="project" value="UniProtKB-EC"/>
</dbReference>
<gene>
    <name evidence="8" type="ORF">AMORRO_LOCUS3336</name>
</gene>
<proteinExistence type="inferred from homology"/>
<dbReference type="Pfam" id="PF16876">
    <property type="entry name" value="Lipin_mid"/>
    <property type="match status" value="1"/>
</dbReference>
<dbReference type="InterPro" id="IPR031703">
    <property type="entry name" value="Lipin_mid"/>
</dbReference>
<feature type="compositionally biased region" description="Basic and acidic residues" evidence="6">
    <location>
        <begin position="353"/>
        <end position="362"/>
    </location>
</feature>
<evidence type="ECO:0000256" key="1">
    <source>
        <dbReference type="ARBA" id="ARBA00001946"/>
    </source>
</evidence>
<dbReference type="PANTHER" id="PTHR12181:SF12">
    <property type="entry name" value="PHOSPHATIDATE PHOSPHATASE"/>
    <property type="match status" value="1"/>
</dbReference>
<keyword evidence="4" id="KW-0597">Phosphoprotein</keyword>
<feature type="region of interest" description="Disordered" evidence="6">
    <location>
        <begin position="933"/>
        <end position="972"/>
    </location>
</feature>
<dbReference type="EC" id="3.1.3.4" evidence="3"/>
<dbReference type="GO" id="GO:0009062">
    <property type="term" value="P:fatty acid catabolic process"/>
    <property type="evidence" value="ECO:0007669"/>
    <property type="project" value="TreeGrafter"/>
</dbReference>
<reference evidence="8" key="1">
    <citation type="submission" date="2021-06" db="EMBL/GenBank/DDBJ databases">
        <authorList>
            <person name="Kallberg Y."/>
            <person name="Tangrot J."/>
            <person name="Rosling A."/>
        </authorList>
    </citation>
    <scope>NUCLEOTIDE SEQUENCE</scope>
    <source>
        <strain evidence="8">CL551</strain>
    </source>
</reference>
<comment type="similarity">
    <text evidence="2">Belongs to the lipin family.</text>
</comment>
<keyword evidence="9" id="KW-1185">Reference proteome</keyword>
<feature type="domain" description="LNS2/PITP" evidence="7">
    <location>
        <begin position="606"/>
        <end position="761"/>
    </location>
</feature>
<evidence type="ECO:0000256" key="4">
    <source>
        <dbReference type="ARBA" id="ARBA00022553"/>
    </source>
</evidence>
<dbReference type="InterPro" id="IPR036412">
    <property type="entry name" value="HAD-like_sf"/>
</dbReference>
<protein>
    <recommendedName>
        <fullName evidence="3">phosphatidate phosphatase</fullName>
        <ecNumber evidence="3">3.1.3.4</ecNumber>
    </recommendedName>
</protein>
<dbReference type="SUPFAM" id="SSF56784">
    <property type="entry name" value="HAD-like"/>
    <property type="match status" value="1"/>
</dbReference>